<sequence>MMERENVRMAAAGVLSGGKLRQLEEKGMTVVYQDELERLKKIEKEAGEILDLWKASREVGQS</sequence>
<evidence type="ECO:0000313" key="1">
    <source>
        <dbReference type="EMBL" id="OYD06118.1"/>
    </source>
</evidence>
<proteinExistence type="predicted"/>
<comment type="caution">
    <text evidence="1">The sequence shown here is derived from an EMBL/GenBank/DDBJ whole genome shotgun (WGS) entry which is preliminary data.</text>
</comment>
<protein>
    <submittedName>
        <fullName evidence="1">Uncharacterized protein</fullName>
    </submittedName>
</protein>
<reference evidence="1 2" key="1">
    <citation type="submission" date="2017-07" db="EMBL/GenBank/DDBJ databases">
        <title>The genome sequence of Paludifilum halophilum highlights mechanisms for microbial adaptation to high salt environemnts.</title>
        <authorList>
            <person name="Belbahri L."/>
        </authorList>
    </citation>
    <scope>NUCLEOTIDE SEQUENCE [LARGE SCALE GENOMIC DNA]</scope>
    <source>
        <strain evidence="1 2">DSM 102817</strain>
    </source>
</reference>
<evidence type="ECO:0000313" key="2">
    <source>
        <dbReference type="Proteomes" id="UP000215459"/>
    </source>
</evidence>
<dbReference type="EMBL" id="NOWF01000020">
    <property type="protein sequence ID" value="OYD06118.1"/>
    <property type="molecule type" value="Genomic_DNA"/>
</dbReference>
<name>A0A235B1D8_9BACL</name>
<dbReference type="AlphaFoldDB" id="A0A235B1D8"/>
<organism evidence="1 2">
    <name type="scientific">Paludifilum halophilum</name>
    <dbReference type="NCBI Taxonomy" id="1642702"/>
    <lineage>
        <taxon>Bacteria</taxon>
        <taxon>Bacillati</taxon>
        <taxon>Bacillota</taxon>
        <taxon>Bacilli</taxon>
        <taxon>Bacillales</taxon>
        <taxon>Thermoactinomycetaceae</taxon>
        <taxon>Paludifilum</taxon>
    </lineage>
</organism>
<gene>
    <name evidence="1" type="ORF">CHM34_18035</name>
</gene>
<dbReference type="Proteomes" id="UP000215459">
    <property type="component" value="Unassembled WGS sequence"/>
</dbReference>
<accession>A0A235B1D8</accession>
<keyword evidence="2" id="KW-1185">Reference proteome</keyword>